<reference evidence="14" key="1">
    <citation type="submission" date="2013-11" db="EMBL/GenBank/DDBJ databases">
        <title>Genome sequence of the fusiform rust pathogen reveals effectors for host alternation and coevolution with pine.</title>
        <authorList>
            <consortium name="DOE Joint Genome Institute"/>
            <person name="Smith K."/>
            <person name="Pendleton A."/>
            <person name="Kubisiak T."/>
            <person name="Anderson C."/>
            <person name="Salamov A."/>
            <person name="Aerts A."/>
            <person name="Riley R."/>
            <person name="Clum A."/>
            <person name="Lindquist E."/>
            <person name="Ence D."/>
            <person name="Campbell M."/>
            <person name="Kronenberg Z."/>
            <person name="Feau N."/>
            <person name="Dhillon B."/>
            <person name="Hamelin R."/>
            <person name="Burleigh J."/>
            <person name="Smith J."/>
            <person name="Yandell M."/>
            <person name="Nelson C."/>
            <person name="Grigoriev I."/>
            <person name="Davis J."/>
        </authorList>
    </citation>
    <scope>NUCLEOTIDE SEQUENCE</scope>
    <source>
        <strain evidence="14">G11</strain>
    </source>
</reference>
<dbReference type="SUPFAM" id="SSF82866">
    <property type="entry name" value="Multidrug efflux transporter AcrB transmembrane domain"/>
    <property type="match status" value="2"/>
</dbReference>
<dbReference type="Proteomes" id="UP000886653">
    <property type="component" value="Unassembled WGS sequence"/>
</dbReference>
<evidence type="ECO:0000256" key="10">
    <source>
        <dbReference type="ARBA" id="ARBA00023180"/>
    </source>
</evidence>
<feature type="transmembrane region" description="Helical" evidence="12">
    <location>
        <begin position="1275"/>
        <end position="1295"/>
    </location>
</feature>
<evidence type="ECO:0000256" key="7">
    <source>
        <dbReference type="ARBA" id="ARBA00023055"/>
    </source>
</evidence>
<feature type="transmembrane region" description="Helical" evidence="12">
    <location>
        <begin position="984"/>
        <end position="1003"/>
    </location>
</feature>
<keyword evidence="4 12" id="KW-0812">Transmembrane</keyword>
<dbReference type="InterPro" id="IPR032190">
    <property type="entry name" value="NPC1_N"/>
</dbReference>
<evidence type="ECO:0000313" key="14">
    <source>
        <dbReference type="EMBL" id="KAG0139530.1"/>
    </source>
</evidence>
<sequence length="1444" mass="159180">MADEDEESNKTTGCSMYSNCGKVGYFGQELPCPDHSPARKTTPIITEKLKSICGPEFGSLNSVCCTIDQIEFLSESLNQAEPLISTCPACRNNFRNFYCHFTCSPTQSNFINITSTQIVKNTKTGNDNEAIKSVDFYVNPDFGESFFNSCKDVKFGPTNGFVLDLLAGGAKTWIEFLKFMGKERPGLGSPFQINFPIYQSTNQTKFQPLNPISLKCDDKSLNSKCACADCPSVCTELPPSLPPFISLPKSNSSCQIGQVDCLDFSAILFYALALSASLLFIIWKDVLKTRKITLASRRNGGDNDSGYETPSGYERVSMHDPLAPNTASTSEDDNDEEQEEEQNSRPKLNPPVGASSMADTADHYFARSQRSSSPNTSHSFFSPHRLAGIGTSSDDAQTRLMAINHHQPRSYPLNVVLSRVFYKIGLTCSTKPYLIITIALLICGGLNLGWSKFEIEKEPDKLWVSDKSKSGIEKKKFEENFGPFYRTEQFFFTSLNSQDEGVLTFERLKWIYQFEKDIRNLKSTSGLNLNSVCLAPTSIIQPPKSSLDCVVQSIIGYFGNSLNDITNENWAKRLDNCASNPTNCLPNYGQPLNPHLILGGIPISNQNSTKVEEEEDNPKVFASKAKAVIITFVINNSLDLNSLQDAKEWETVLKVHLENLTSDNDRGPETVGMKISWSTEISLESEINKSTNTDIPIVVMSYLAMFFYVAINLGGSASAIVYATLRAIISIIKLAIPNVLRFNSNQVDHRFAPTNLHHSPSLKRQLLIESKFSLALWSIAIVLLSVSTSIGFFSMLGIKTTLIIAEVIPFLCLAFGVDNIFLLSNELSAQNSKAYKALARAGLGYSGEEDDDDEDEDEGGGLPSIESRIAKAVSRMGPSILLSTTSEAVVFGLGSIVDMPAVRNFAIYAAGAVIINSVLQFTVFVSAMAIDMHRMEDHRVDCFPCLRLASTRISANDMAIASGKGDVATFVRTIYAPMLVKRPVKILVICIFSGLFVFSILSTRKIELGLDQRLALPPESHLVDYFDALDQYLDVGPPVYFVAEGVKVTERVGQQSLCGRFSTCEDLSLANVLEAERKRPTSSFVAVPPAVWIDDFFQWLNPALESCCRVKRKDPNTFCTPRDRERDCKACYADLSPGWNVTMEGFPEGESFMRYLNHWLSSPTTESCPLGGRATYHDALKISSSGNSVEASSFRTSHTSVKAQADYINAMVSARQIATSLSERLGSRVYAYSIFYVFFDQYITIRLTAFELLFLALTSVFLVSTALLGSWRTAAVIVGTVLMMFANILGAMGLWDVNLNAISLVNLVIGVGIGVEFCAHIARAFIGANGGGLPQRHSHGQRDRDERICFALGDVGASVFSGIFSTKIIGITVLGLTRSKLLEIYYFRMWLVLILSGAIHALIFFPVALSFVGGQGYALDDDRELAHMVNSRYEGLLEDEDVEE</sequence>
<name>A0A9P6N5D3_9BASI</name>
<evidence type="ECO:0000256" key="2">
    <source>
        <dbReference type="ARBA" id="ARBA00005585"/>
    </source>
</evidence>
<proteinExistence type="inferred from homology"/>
<dbReference type="InterPro" id="IPR053958">
    <property type="entry name" value="HMGCR/SNAP/NPC1-like_SSD"/>
</dbReference>
<dbReference type="EMBL" id="MU167569">
    <property type="protein sequence ID" value="KAG0139530.1"/>
    <property type="molecule type" value="Genomic_DNA"/>
</dbReference>
<dbReference type="PROSITE" id="PS50156">
    <property type="entry name" value="SSD"/>
    <property type="match status" value="1"/>
</dbReference>
<feature type="transmembrane region" description="Helical" evidence="12">
    <location>
        <begin position="905"/>
        <end position="930"/>
    </location>
</feature>
<feature type="transmembrane region" description="Helical" evidence="12">
    <location>
        <begin position="1249"/>
        <end position="1268"/>
    </location>
</feature>
<dbReference type="Pfam" id="PF22314">
    <property type="entry name" value="NPC1_MLD"/>
    <property type="match status" value="1"/>
</dbReference>
<evidence type="ECO:0000256" key="12">
    <source>
        <dbReference type="SAM" id="Phobius"/>
    </source>
</evidence>
<dbReference type="PANTHER" id="PTHR45727:SF2">
    <property type="entry name" value="NPC INTRACELLULAR CHOLESTEROL TRANSPORTER 1"/>
    <property type="match status" value="1"/>
</dbReference>
<keyword evidence="15" id="KW-1185">Reference proteome</keyword>
<dbReference type="Gene3D" id="1.20.1640.10">
    <property type="entry name" value="Multidrug efflux transporter AcrB transmembrane domain"/>
    <property type="match status" value="2"/>
</dbReference>
<keyword evidence="8 12" id="KW-0472">Membrane</keyword>
<dbReference type="OrthoDB" id="6510177at2759"/>
<evidence type="ECO:0000256" key="8">
    <source>
        <dbReference type="ARBA" id="ARBA00023136"/>
    </source>
</evidence>
<protein>
    <recommendedName>
        <fullName evidence="13">SSD domain-containing protein</fullName>
    </recommendedName>
</protein>
<keyword evidence="3" id="KW-0813">Transport</keyword>
<evidence type="ECO:0000256" key="4">
    <source>
        <dbReference type="ARBA" id="ARBA00022692"/>
    </source>
</evidence>
<dbReference type="PANTHER" id="PTHR45727">
    <property type="entry name" value="NPC INTRACELLULAR CHOLESTEROL TRANSPORTER 1"/>
    <property type="match status" value="1"/>
</dbReference>
<evidence type="ECO:0000256" key="9">
    <source>
        <dbReference type="ARBA" id="ARBA00023157"/>
    </source>
</evidence>
<evidence type="ECO:0000256" key="1">
    <source>
        <dbReference type="ARBA" id="ARBA00004141"/>
    </source>
</evidence>
<organism evidence="14 15">
    <name type="scientific">Cronartium quercuum f. sp. fusiforme G11</name>
    <dbReference type="NCBI Taxonomy" id="708437"/>
    <lineage>
        <taxon>Eukaryota</taxon>
        <taxon>Fungi</taxon>
        <taxon>Dikarya</taxon>
        <taxon>Basidiomycota</taxon>
        <taxon>Pucciniomycotina</taxon>
        <taxon>Pucciniomycetes</taxon>
        <taxon>Pucciniales</taxon>
        <taxon>Coleosporiaceae</taxon>
        <taxon>Cronartium</taxon>
    </lineage>
</organism>
<dbReference type="FunFam" id="1.20.1640.10:FF:000029">
    <property type="entry name" value="Putative Patched sphingolipid transporter"/>
    <property type="match status" value="1"/>
</dbReference>
<gene>
    <name evidence="14" type="ORF">CROQUDRAFT_54585</name>
</gene>
<dbReference type="GO" id="GO:0015918">
    <property type="term" value="P:sterol transport"/>
    <property type="evidence" value="ECO:0007669"/>
    <property type="project" value="TreeGrafter"/>
</dbReference>
<feature type="transmembrane region" description="Helical" evidence="12">
    <location>
        <begin position="699"/>
        <end position="725"/>
    </location>
</feature>
<keyword evidence="9" id="KW-1015">Disulfide bond</keyword>
<feature type="domain" description="SSD" evidence="13">
    <location>
        <begin position="763"/>
        <end position="930"/>
    </location>
</feature>
<dbReference type="GO" id="GO:0032934">
    <property type="term" value="F:sterol binding"/>
    <property type="evidence" value="ECO:0007669"/>
    <property type="project" value="TreeGrafter"/>
</dbReference>
<evidence type="ECO:0000313" key="15">
    <source>
        <dbReference type="Proteomes" id="UP000886653"/>
    </source>
</evidence>
<comment type="caution">
    <text evidence="14">The sequence shown here is derived from an EMBL/GenBank/DDBJ whole genome shotgun (WGS) entry which is preliminary data.</text>
</comment>
<feature type="transmembrane region" description="Helical" evidence="12">
    <location>
        <begin position="774"/>
        <end position="796"/>
    </location>
</feature>
<evidence type="ECO:0000256" key="3">
    <source>
        <dbReference type="ARBA" id="ARBA00022448"/>
    </source>
</evidence>
<feature type="transmembrane region" description="Helical" evidence="12">
    <location>
        <begin position="1301"/>
        <end position="1326"/>
    </location>
</feature>
<dbReference type="GO" id="GO:0016020">
    <property type="term" value="C:membrane"/>
    <property type="evidence" value="ECO:0007669"/>
    <property type="project" value="UniProtKB-SubCell"/>
</dbReference>
<keyword evidence="6 12" id="KW-1133">Transmembrane helix</keyword>
<keyword evidence="7" id="KW-0445">Lipid transport</keyword>
<comment type="similarity">
    <text evidence="2">Belongs to the patched family.</text>
</comment>
<dbReference type="Pfam" id="PF16414">
    <property type="entry name" value="NPC1_N"/>
    <property type="match status" value="1"/>
</dbReference>
<dbReference type="InterPro" id="IPR000731">
    <property type="entry name" value="SSD"/>
</dbReference>
<feature type="transmembrane region" description="Helical" evidence="12">
    <location>
        <begin position="1347"/>
        <end position="1369"/>
    </location>
</feature>
<evidence type="ECO:0000259" key="13">
    <source>
        <dbReference type="PROSITE" id="PS50156"/>
    </source>
</evidence>
<evidence type="ECO:0000256" key="11">
    <source>
        <dbReference type="SAM" id="MobiDB-lite"/>
    </source>
</evidence>
<evidence type="ECO:0000256" key="5">
    <source>
        <dbReference type="ARBA" id="ARBA00022729"/>
    </source>
</evidence>
<feature type="transmembrane region" description="Helical" evidence="12">
    <location>
        <begin position="802"/>
        <end position="823"/>
    </location>
</feature>
<feature type="compositionally biased region" description="Acidic residues" evidence="11">
    <location>
        <begin position="330"/>
        <end position="341"/>
    </location>
</feature>
<dbReference type="Pfam" id="PF12349">
    <property type="entry name" value="Sterol-sensing"/>
    <property type="match status" value="2"/>
</dbReference>
<feature type="region of interest" description="Disordered" evidence="11">
    <location>
        <begin position="297"/>
        <end position="353"/>
    </location>
</feature>
<comment type="subcellular location">
    <subcellularLocation>
        <location evidence="1">Membrane</location>
        <topology evidence="1">Multi-pass membrane protein</topology>
    </subcellularLocation>
</comment>
<keyword evidence="10" id="KW-0325">Glycoprotein</keyword>
<dbReference type="InterPro" id="IPR053956">
    <property type="entry name" value="NPC1_MLD"/>
</dbReference>
<feature type="transmembrane region" description="Helical" evidence="12">
    <location>
        <begin position="433"/>
        <end position="450"/>
    </location>
</feature>
<feature type="transmembrane region" description="Helical" evidence="12">
    <location>
        <begin position="264"/>
        <end position="283"/>
    </location>
</feature>
<accession>A0A9P6N5D3</accession>
<feature type="region of interest" description="Disordered" evidence="11">
    <location>
        <begin position="367"/>
        <end position="388"/>
    </location>
</feature>
<feature type="transmembrane region" description="Helical" evidence="12">
    <location>
        <begin position="1389"/>
        <end position="1413"/>
    </location>
</feature>
<feature type="compositionally biased region" description="Low complexity" evidence="11">
    <location>
        <begin position="371"/>
        <end position="384"/>
    </location>
</feature>
<keyword evidence="5" id="KW-0732">Signal</keyword>
<evidence type="ECO:0000256" key="6">
    <source>
        <dbReference type="ARBA" id="ARBA00022989"/>
    </source>
</evidence>